<dbReference type="PANTHER" id="PTHR36203">
    <property type="entry name" value="ASCORBATE-SPECIFIC PTS SYSTEM EIIA COMPONENT"/>
    <property type="match status" value="1"/>
</dbReference>
<evidence type="ECO:0000256" key="4">
    <source>
        <dbReference type="ARBA" id="ARBA00022553"/>
    </source>
</evidence>
<evidence type="ECO:0000256" key="6">
    <source>
        <dbReference type="ARBA" id="ARBA00022683"/>
    </source>
</evidence>
<dbReference type="GO" id="GO:0005737">
    <property type="term" value="C:cytoplasm"/>
    <property type="evidence" value="ECO:0007669"/>
    <property type="project" value="UniProtKB-SubCell"/>
</dbReference>
<evidence type="ECO:0000256" key="3">
    <source>
        <dbReference type="ARBA" id="ARBA00022490"/>
    </source>
</evidence>
<dbReference type="CDD" id="cd00211">
    <property type="entry name" value="PTS_IIA_fru"/>
    <property type="match status" value="1"/>
</dbReference>
<keyword evidence="4" id="KW-0597">Phosphoprotein</keyword>
<dbReference type="Gene3D" id="3.40.930.10">
    <property type="entry name" value="Mannitol-specific EII, Chain A"/>
    <property type="match status" value="1"/>
</dbReference>
<reference evidence="12 13" key="1">
    <citation type="submission" date="2018-08" db="EMBL/GenBank/DDBJ databases">
        <title>Genomic Encyclopedia of Type Strains, Phase IV (KMG-IV): sequencing the most valuable type-strain genomes for metagenomic binning, comparative biology and taxonomic classification.</title>
        <authorList>
            <person name="Goeker M."/>
        </authorList>
    </citation>
    <scope>NUCLEOTIDE SEQUENCE [LARGE SCALE GENOMIC DNA]</scope>
    <source>
        <strain evidence="12 13">DSM 23923</strain>
    </source>
</reference>
<accession>A0A347ZPY2</accession>
<comment type="subcellular location">
    <subcellularLocation>
        <location evidence="1">Cytoplasm</location>
    </subcellularLocation>
</comment>
<dbReference type="PROSITE" id="PS51094">
    <property type="entry name" value="PTS_EIIA_TYPE_2"/>
    <property type="match status" value="1"/>
</dbReference>
<dbReference type="SUPFAM" id="SSF55804">
    <property type="entry name" value="Phoshotransferase/anion transport protein"/>
    <property type="match status" value="1"/>
</dbReference>
<sequence length="143" mass="16037">MTLQDFIAKENVVLNNDFDNWQDAIRFAGNLLIRSNCINQTYCDDMIKAVEEYGPYIVIMPGIALAHARPNGNVFVNQIALVSMPKGVDFGNSQNDPVHFLFAIAARTDKEHMMIFKTLASFLSVEENLKALQTATCFEDIGF</sequence>
<dbReference type="AlphaFoldDB" id="A0A347ZPY2"/>
<keyword evidence="13" id="KW-1185">Reference proteome</keyword>
<dbReference type="GO" id="GO:0016301">
    <property type="term" value="F:kinase activity"/>
    <property type="evidence" value="ECO:0007669"/>
    <property type="project" value="UniProtKB-KW"/>
</dbReference>
<name>A0A347ZPY2_9CHLR</name>
<keyword evidence="3" id="KW-0963">Cytoplasm</keyword>
<evidence type="ECO:0000256" key="2">
    <source>
        <dbReference type="ARBA" id="ARBA00022448"/>
    </source>
</evidence>
<feature type="domain" description="PTS EIIA type-2" evidence="11">
    <location>
        <begin position="5"/>
        <end position="143"/>
    </location>
</feature>
<organism evidence="12 13">
    <name type="scientific">Pelolinea submarina</name>
    <dbReference type="NCBI Taxonomy" id="913107"/>
    <lineage>
        <taxon>Bacteria</taxon>
        <taxon>Bacillati</taxon>
        <taxon>Chloroflexota</taxon>
        <taxon>Anaerolineae</taxon>
        <taxon>Anaerolineales</taxon>
        <taxon>Anaerolineaceae</taxon>
        <taxon>Pelolinea</taxon>
    </lineage>
</organism>
<dbReference type="EMBL" id="QUMS01000004">
    <property type="protein sequence ID" value="REG06308.1"/>
    <property type="molecule type" value="Genomic_DNA"/>
</dbReference>
<evidence type="ECO:0000256" key="10">
    <source>
        <dbReference type="ARBA" id="ARBA00042072"/>
    </source>
</evidence>
<protein>
    <recommendedName>
        <fullName evidence="9">Ascorbate-specific PTS system EIIA component</fullName>
    </recommendedName>
    <alternativeName>
        <fullName evidence="10">Ascorbate-specific phosphotransferase enzyme IIA component</fullName>
    </alternativeName>
</protein>
<evidence type="ECO:0000313" key="12">
    <source>
        <dbReference type="EMBL" id="REG06308.1"/>
    </source>
</evidence>
<dbReference type="RefSeq" id="WP_198418387.1">
    <property type="nucleotide sequence ID" value="NZ_AP018437.1"/>
</dbReference>
<dbReference type="PANTHER" id="PTHR36203:SF1">
    <property type="entry name" value="ASCORBATE-SPECIFIC PTS SYSTEM EIIA COMPONENT"/>
    <property type="match status" value="1"/>
</dbReference>
<proteinExistence type="predicted"/>
<gene>
    <name evidence="12" type="ORF">DFR64_2741</name>
</gene>
<evidence type="ECO:0000256" key="1">
    <source>
        <dbReference type="ARBA" id="ARBA00004496"/>
    </source>
</evidence>
<evidence type="ECO:0000259" key="11">
    <source>
        <dbReference type="PROSITE" id="PS51094"/>
    </source>
</evidence>
<dbReference type="InterPro" id="IPR016152">
    <property type="entry name" value="PTrfase/Anion_transptr"/>
</dbReference>
<comment type="caution">
    <text evidence="12">The sequence shown here is derived from an EMBL/GenBank/DDBJ whole genome shotgun (WGS) entry which is preliminary data.</text>
</comment>
<evidence type="ECO:0000256" key="5">
    <source>
        <dbReference type="ARBA" id="ARBA00022679"/>
    </source>
</evidence>
<evidence type="ECO:0000256" key="8">
    <source>
        <dbReference type="ARBA" id="ARBA00037387"/>
    </source>
</evidence>
<keyword evidence="2" id="KW-0813">Transport</keyword>
<dbReference type="InterPro" id="IPR051351">
    <property type="entry name" value="Ascorbate-PTS_EIIA_comp"/>
</dbReference>
<evidence type="ECO:0000256" key="9">
    <source>
        <dbReference type="ARBA" id="ARBA00041175"/>
    </source>
</evidence>
<comment type="function">
    <text evidence="8">The phosphoenolpyruvate-dependent sugar phosphotransferase system (sugar PTS), a major carbohydrate active transport system, catalyzes the phosphorylation of incoming sugar substrates concomitantly with their translocation across the cell membrane. The enzyme II UlaABC PTS system is involved in ascorbate transport.</text>
</comment>
<dbReference type="Proteomes" id="UP000256388">
    <property type="component" value="Unassembled WGS sequence"/>
</dbReference>
<dbReference type="Pfam" id="PF00359">
    <property type="entry name" value="PTS_EIIA_2"/>
    <property type="match status" value="1"/>
</dbReference>
<keyword evidence="7" id="KW-0418">Kinase</keyword>
<evidence type="ECO:0000256" key="7">
    <source>
        <dbReference type="ARBA" id="ARBA00022777"/>
    </source>
</evidence>
<dbReference type="GO" id="GO:0009401">
    <property type="term" value="P:phosphoenolpyruvate-dependent sugar phosphotransferase system"/>
    <property type="evidence" value="ECO:0007669"/>
    <property type="project" value="UniProtKB-KW"/>
</dbReference>
<dbReference type="InterPro" id="IPR002178">
    <property type="entry name" value="PTS_EIIA_type-2_dom"/>
</dbReference>
<evidence type="ECO:0000313" key="13">
    <source>
        <dbReference type="Proteomes" id="UP000256388"/>
    </source>
</evidence>
<keyword evidence="5" id="KW-0808">Transferase</keyword>
<keyword evidence="6" id="KW-0598">Phosphotransferase system</keyword>